<dbReference type="Pfam" id="PF00855">
    <property type="entry name" value="PWWP"/>
    <property type="match status" value="1"/>
</dbReference>
<evidence type="ECO:0000256" key="2">
    <source>
        <dbReference type="ARBA" id="ARBA00022771"/>
    </source>
</evidence>
<dbReference type="PANTHER" id="PTHR15999">
    <property type="entry name" value="ZINC FINGER CW-TYPE PWWP DOMAIN PROTEIN 1"/>
    <property type="match status" value="1"/>
</dbReference>
<dbReference type="GO" id="GO:0005634">
    <property type="term" value="C:nucleus"/>
    <property type="evidence" value="ECO:0007669"/>
    <property type="project" value="TreeGrafter"/>
</dbReference>
<dbReference type="SUPFAM" id="SSF63748">
    <property type="entry name" value="Tudor/PWWP/MBT"/>
    <property type="match status" value="1"/>
</dbReference>
<dbReference type="Pfam" id="PF07496">
    <property type="entry name" value="zf-CW"/>
    <property type="match status" value="1"/>
</dbReference>
<dbReference type="PANTHER" id="PTHR15999:SF2">
    <property type="entry name" value="ZINC FINGER CW-TYPE PWWP DOMAIN PROTEIN 1"/>
    <property type="match status" value="1"/>
</dbReference>
<protein>
    <recommendedName>
        <fullName evidence="9">Zinc finger CW-type PWWP domain protein 1</fullName>
    </recommendedName>
</protein>
<dbReference type="InterPro" id="IPR042778">
    <property type="entry name" value="ZCWPW1/ZCWPW2"/>
</dbReference>
<feature type="compositionally biased region" description="Acidic residues" evidence="4">
    <location>
        <begin position="325"/>
        <end position="335"/>
    </location>
</feature>
<feature type="region of interest" description="Disordered" evidence="4">
    <location>
        <begin position="1"/>
        <end position="100"/>
    </location>
</feature>
<keyword evidence="1" id="KW-0479">Metal-binding</keyword>
<accession>A0AA88S799</accession>
<proteinExistence type="predicted"/>
<keyword evidence="2" id="KW-0863">Zinc-finger</keyword>
<feature type="compositionally biased region" description="Basic and acidic residues" evidence="4">
    <location>
        <begin position="39"/>
        <end position="67"/>
    </location>
</feature>
<reference evidence="7" key="1">
    <citation type="submission" date="2023-08" db="EMBL/GenBank/DDBJ databases">
        <title>Pelteobagrus vachellii genome.</title>
        <authorList>
            <person name="Liu H."/>
        </authorList>
    </citation>
    <scope>NUCLEOTIDE SEQUENCE</scope>
    <source>
        <strain evidence="7">PRFRI_2022a</strain>
        <tissue evidence="7">Muscle</tissue>
    </source>
</reference>
<evidence type="ECO:0008006" key="9">
    <source>
        <dbReference type="Google" id="ProtNLM"/>
    </source>
</evidence>
<dbReference type="InterPro" id="IPR000313">
    <property type="entry name" value="PWWP_dom"/>
</dbReference>
<dbReference type="Gene3D" id="2.30.30.140">
    <property type="match status" value="1"/>
</dbReference>
<dbReference type="PROSITE" id="PS50812">
    <property type="entry name" value="PWWP"/>
    <property type="match status" value="1"/>
</dbReference>
<sequence length="363" mass="42124">MEGASVKNRSEDKKERKWRPKKGGKGTDESGDGGTFGEKTARKGWEDEKRQKVKERQIIKKSRDSKKQQFGLVETLITHRETDRKKSQEEKDQRDETSDGDQYVMWVQCSKPECGKWRRLSDGVDPSVLPDDWTCQNNTDGTFSSCSAPEETSSAPEEEMFFYSLVPGSLVWAQQSGYPWWPAIVERDPNTEEYLEFFSESDLIPYKCHVTYFGEPVTRAWVSCNKVREYADLSEDKFLHLEKSLKDSICMAKEALHLSLKERLVKFGFRMRYVSDRESSEDSDITDQTVPRGAMKTSTDMTFDQDIHSDGELKESKREVGGVEQQDENEDDEEYKDVHDREEENNKKEQDRSPSCCWRKSKD</sequence>
<evidence type="ECO:0000259" key="6">
    <source>
        <dbReference type="PROSITE" id="PS51050"/>
    </source>
</evidence>
<gene>
    <name evidence="7" type="ORF">Q7C36_018749</name>
</gene>
<dbReference type="PROSITE" id="PS51050">
    <property type="entry name" value="ZF_CW"/>
    <property type="match status" value="1"/>
</dbReference>
<dbReference type="GO" id="GO:0008270">
    <property type="term" value="F:zinc ion binding"/>
    <property type="evidence" value="ECO:0007669"/>
    <property type="project" value="UniProtKB-KW"/>
</dbReference>
<keyword evidence="8" id="KW-1185">Reference proteome</keyword>
<dbReference type="SMART" id="SM00293">
    <property type="entry name" value="PWWP"/>
    <property type="match status" value="1"/>
</dbReference>
<keyword evidence="3" id="KW-0862">Zinc</keyword>
<feature type="domain" description="PWWP" evidence="5">
    <location>
        <begin position="167"/>
        <end position="233"/>
    </location>
</feature>
<feature type="region of interest" description="Disordered" evidence="4">
    <location>
        <begin position="278"/>
        <end position="363"/>
    </location>
</feature>
<evidence type="ECO:0000313" key="7">
    <source>
        <dbReference type="EMBL" id="KAK2824822.1"/>
    </source>
</evidence>
<dbReference type="CDD" id="cd20145">
    <property type="entry name" value="PWWP_ZCWPW1"/>
    <property type="match status" value="1"/>
</dbReference>
<comment type="caution">
    <text evidence="7">The sequence shown here is derived from an EMBL/GenBank/DDBJ whole genome shotgun (WGS) entry which is preliminary data.</text>
</comment>
<dbReference type="AlphaFoldDB" id="A0AA88S799"/>
<feature type="domain" description="CW-type" evidence="6">
    <location>
        <begin position="100"/>
        <end position="154"/>
    </location>
</feature>
<dbReference type="Gene3D" id="3.30.40.100">
    <property type="match status" value="1"/>
</dbReference>
<organism evidence="7 8">
    <name type="scientific">Tachysurus vachellii</name>
    <name type="common">Darkbarbel catfish</name>
    <name type="synonym">Pelteobagrus vachellii</name>
    <dbReference type="NCBI Taxonomy" id="175792"/>
    <lineage>
        <taxon>Eukaryota</taxon>
        <taxon>Metazoa</taxon>
        <taxon>Chordata</taxon>
        <taxon>Craniata</taxon>
        <taxon>Vertebrata</taxon>
        <taxon>Euteleostomi</taxon>
        <taxon>Actinopterygii</taxon>
        <taxon>Neopterygii</taxon>
        <taxon>Teleostei</taxon>
        <taxon>Ostariophysi</taxon>
        <taxon>Siluriformes</taxon>
        <taxon>Bagridae</taxon>
        <taxon>Tachysurus</taxon>
    </lineage>
</organism>
<dbReference type="InterPro" id="IPR011124">
    <property type="entry name" value="Znf_CW"/>
</dbReference>
<evidence type="ECO:0000256" key="1">
    <source>
        <dbReference type="ARBA" id="ARBA00022723"/>
    </source>
</evidence>
<evidence type="ECO:0000256" key="3">
    <source>
        <dbReference type="ARBA" id="ARBA00022833"/>
    </source>
</evidence>
<evidence type="ECO:0000256" key="4">
    <source>
        <dbReference type="SAM" id="MobiDB-lite"/>
    </source>
</evidence>
<feature type="compositionally biased region" description="Basic and acidic residues" evidence="4">
    <location>
        <begin position="305"/>
        <end position="321"/>
    </location>
</feature>
<dbReference type="EMBL" id="JAVHJS010000020">
    <property type="protein sequence ID" value="KAK2824822.1"/>
    <property type="molecule type" value="Genomic_DNA"/>
</dbReference>
<dbReference type="Proteomes" id="UP001187315">
    <property type="component" value="Unassembled WGS sequence"/>
</dbReference>
<evidence type="ECO:0000313" key="8">
    <source>
        <dbReference type="Proteomes" id="UP001187315"/>
    </source>
</evidence>
<feature type="compositionally biased region" description="Basic and acidic residues" evidence="4">
    <location>
        <begin position="336"/>
        <end position="352"/>
    </location>
</feature>
<name>A0AA88S799_TACVA</name>
<feature type="compositionally biased region" description="Basic and acidic residues" evidence="4">
    <location>
        <begin position="77"/>
        <end position="97"/>
    </location>
</feature>
<evidence type="ECO:0000259" key="5">
    <source>
        <dbReference type="PROSITE" id="PS50812"/>
    </source>
</evidence>